<gene>
    <name evidence="1" type="ORF">LKE05_02810</name>
</gene>
<dbReference type="RefSeq" id="WP_308455861.1">
    <property type="nucleotide sequence ID" value="NZ_JAJEQM010000003.1"/>
</dbReference>
<keyword evidence="2" id="KW-1185">Reference proteome</keyword>
<dbReference type="Proteomes" id="UP001198242">
    <property type="component" value="Unassembled WGS sequence"/>
</dbReference>
<dbReference type="EMBL" id="JAJEQM010000003">
    <property type="protein sequence ID" value="MCC2209725.1"/>
    <property type="molecule type" value="Genomic_DNA"/>
</dbReference>
<name>A0AAE3J9E4_9FIRM</name>
<reference evidence="1 2" key="1">
    <citation type="submission" date="2021-10" db="EMBL/GenBank/DDBJ databases">
        <title>Anaerobic single-cell dispensing facilitates the cultivation of human gut bacteria.</title>
        <authorList>
            <person name="Afrizal A."/>
        </authorList>
    </citation>
    <scope>NUCLEOTIDE SEQUENCE [LARGE SCALE GENOMIC DNA]</scope>
    <source>
        <strain evidence="1 2">CLA-AA-H232</strain>
    </source>
</reference>
<dbReference type="AlphaFoldDB" id="A0AAE3J9E4"/>
<accession>A0AAE3J9E4</accession>
<protein>
    <submittedName>
        <fullName evidence="1">Uncharacterized protein</fullName>
    </submittedName>
</protein>
<organism evidence="1 2">
    <name type="scientific">Hominilimicola fabiformis</name>
    <dbReference type="NCBI Taxonomy" id="2885356"/>
    <lineage>
        <taxon>Bacteria</taxon>
        <taxon>Bacillati</taxon>
        <taxon>Bacillota</taxon>
        <taxon>Clostridia</taxon>
        <taxon>Eubacteriales</taxon>
        <taxon>Oscillospiraceae</taxon>
        <taxon>Hominilimicola</taxon>
    </lineage>
</organism>
<evidence type="ECO:0000313" key="1">
    <source>
        <dbReference type="EMBL" id="MCC2209725.1"/>
    </source>
</evidence>
<proteinExistence type="predicted"/>
<comment type="caution">
    <text evidence="1">The sequence shown here is derived from an EMBL/GenBank/DDBJ whole genome shotgun (WGS) entry which is preliminary data.</text>
</comment>
<sequence>MCSSFETASGAVRWYCPEPLNTKYTKPVKVAESVSDVPKCNGCCTRVPSYCFEVHMELIMRLWD</sequence>
<evidence type="ECO:0000313" key="2">
    <source>
        <dbReference type="Proteomes" id="UP001198242"/>
    </source>
</evidence>